<dbReference type="Gene3D" id="3.30.70.380">
    <property type="entry name" value="Ferrodoxin-fold anticodon-binding domain"/>
    <property type="match status" value="1"/>
</dbReference>
<comment type="catalytic activity">
    <reaction evidence="14 15">
        <text>tRNA(Phe) + L-phenylalanine + ATP = L-phenylalanyl-tRNA(Phe) + AMP + diphosphate + H(+)</text>
        <dbReference type="Rhea" id="RHEA:19413"/>
        <dbReference type="Rhea" id="RHEA-COMP:9668"/>
        <dbReference type="Rhea" id="RHEA-COMP:9699"/>
        <dbReference type="ChEBI" id="CHEBI:15378"/>
        <dbReference type="ChEBI" id="CHEBI:30616"/>
        <dbReference type="ChEBI" id="CHEBI:33019"/>
        <dbReference type="ChEBI" id="CHEBI:58095"/>
        <dbReference type="ChEBI" id="CHEBI:78442"/>
        <dbReference type="ChEBI" id="CHEBI:78531"/>
        <dbReference type="ChEBI" id="CHEBI:456215"/>
        <dbReference type="EC" id="6.1.1.20"/>
    </reaction>
</comment>
<evidence type="ECO:0000256" key="4">
    <source>
        <dbReference type="ARBA" id="ARBA00022490"/>
    </source>
</evidence>
<dbReference type="SUPFAM" id="SSF56037">
    <property type="entry name" value="PheT/TilS domain"/>
    <property type="match status" value="1"/>
</dbReference>
<dbReference type="Pfam" id="PF03484">
    <property type="entry name" value="B5"/>
    <property type="match status" value="1"/>
</dbReference>
<dbReference type="SUPFAM" id="SSF50249">
    <property type="entry name" value="Nucleic acid-binding proteins"/>
    <property type="match status" value="1"/>
</dbReference>
<evidence type="ECO:0000256" key="16">
    <source>
        <dbReference type="PROSITE-ProRule" id="PRU00209"/>
    </source>
</evidence>
<keyword evidence="12 15" id="KW-0648">Protein biosynthesis</keyword>
<protein>
    <recommendedName>
        <fullName evidence="15">Phenylalanine--tRNA ligase beta subunit</fullName>
        <ecNumber evidence="15">6.1.1.20</ecNumber>
    </recommendedName>
    <alternativeName>
        <fullName evidence="15">Phenylalanyl-tRNA synthetase beta subunit</fullName>
        <shortName evidence="15">PheRS</shortName>
    </alternativeName>
</protein>
<dbReference type="InterPro" id="IPR041616">
    <property type="entry name" value="PheRS_beta_core"/>
</dbReference>
<gene>
    <name evidence="15 20" type="primary">pheT</name>
    <name evidence="20" type="ORF">K8U80_06870</name>
</gene>
<evidence type="ECO:0000256" key="8">
    <source>
        <dbReference type="ARBA" id="ARBA00022741"/>
    </source>
</evidence>
<evidence type="ECO:0000256" key="13">
    <source>
        <dbReference type="ARBA" id="ARBA00023146"/>
    </source>
</evidence>
<dbReference type="FunFam" id="2.40.50.140:FF:000045">
    <property type="entry name" value="Phenylalanine--tRNA ligase beta subunit"/>
    <property type="match status" value="1"/>
</dbReference>
<evidence type="ECO:0000256" key="2">
    <source>
        <dbReference type="ARBA" id="ARBA00008653"/>
    </source>
</evidence>
<reference evidence="20" key="2">
    <citation type="submission" date="2021-09" db="EMBL/GenBank/DDBJ databases">
        <authorList>
            <person name="Gilroy R."/>
        </authorList>
    </citation>
    <scope>NUCLEOTIDE SEQUENCE</scope>
    <source>
        <strain evidence="20">ChiGjej2B2-7701</strain>
    </source>
</reference>
<evidence type="ECO:0000313" key="21">
    <source>
        <dbReference type="Proteomes" id="UP000746751"/>
    </source>
</evidence>
<keyword evidence="10 15" id="KW-0460">Magnesium</keyword>
<feature type="domain" description="B5" evidence="19">
    <location>
        <begin position="415"/>
        <end position="494"/>
    </location>
</feature>
<keyword evidence="11 16" id="KW-0694">RNA-binding</keyword>
<keyword evidence="4 15" id="KW-0963">Cytoplasm</keyword>
<comment type="subunit">
    <text evidence="3 15">Tetramer of two alpha and two beta subunits.</text>
</comment>
<dbReference type="Gene3D" id="3.30.56.10">
    <property type="match status" value="2"/>
</dbReference>
<dbReference type="EMBL" id="DYVF01000043">
    <property type="protein sequence ID" value="HJG31104.1"/>
    <property type="molecule type" value="Genomic_DNA"/>
</dbReference>
<evidence type="ECO:0000256" key="1">
    <source>
        <dbReference type="ARBA" id="ARBA00004496"/>
    </source>
</evidence>
<dbReference type="InterPro" id="IPR005121">
    <property type="entry name" value="Fdx_antiC-bd"/>
</dbReference>
<dbReference type="EC" id="6.1.1.20" evidence="15"/>
<dbReference type="Gene3D" id="3.30.930.10">
    <property type="entry name" value="Bira Bifunctional Protein, Domain 2"/>
    <property type="match status" value="1"/>
</dbReference>
<dbReference type="Pfam" id="PF03147">
    <property type="entry name" value="FDX-ACB"/>
    <property type="match status" value="1"/>
</dbReference>
<sequence>MRVPYSWLGEMIELPSDPADLVAEFIRTGTEVESVDTVGESFDHVVTAQVVSKEPHPDSDHMWVTKVDVGEFNLGEDGAPEPLQIVCGAQNFNEGDHIVTALIGAELPGGVKIKKSKLRGVVSFGMNCSARELGLSGDHSGIMILPPDAPVGVSFAQYQGTSETVLDCEITPNRPDCLSMVGMAREVGAIYDRDYHVEYPQIKEEVGRPTADEISVAFDGEGMCSRYVARIVRNVKVGPSPDWMVQRLNALGIRPHNNIVDITNYVMMLTGQPLHAFDLSTFAERDGKRSVVVRAAREGETFTTLDGVERTLSAGMSLITDGERPVALAGVMGGMDSEIEDDTVDVMVESACFDSGRTSHTSRDLSLISDASIRFERQVDETGCADVANITCALIEELAGGEVAPGYVDLYPAPKQQPELTLRLARVHAICGADIDPEFIERALTRLGCTVSRACEGDEQAFRVVPPSFRPDLPREIDLIEEILRLWGMDRVEATIPAAKNHIGGLTREQHLTRKIGQILRACGLNETTTFAFAAADDLKKIGMSEEGRGLPVVLMDPLIAEQTEMRRSLLPGLLRSVAYNEAHGIANVQLYEIGRLFHGRENASKPKENVSVSGVLSGAMGDVTWNQKFAPLRFFDGKGVVEELLAQLRVEKVRFRPAEGEGYAFLQPGRGAEVLSGGTVLGWVGEIHPDAREAMDIDLPVVAFELNFEALLRGARNQEAYHEFSSFPSVEHDLAIVVDEGVTCEDLERRIVSAGGKLLSDVRLFDVYRDPVRVGEGKKSMAFALTYRSDDHTLTSEEVERAHSKLVAKVCKATGGEVRS</sequence>
<dbReference type="Proteomes" id="UP000746751">
    <property type="component" value="Unassembled WGS sequence"/>
</dbReference>
<comment type="caution">
    <text evidence="20">The sequence shown here is derived from an EMBL/GenBank/DDBJ whole genome shotgun (WGS) entry which is preliminary data.</text>
</comment>
<evidence type="ECO:0000256" key="7">
    <source>
        <dbReference type="ARBA" id="ARBA00022723"/>
    </source>
</evidence>
<comment type="subcellular location">
    <subcellularLocation>
        <location evidence="1 15">Cytoplasm</location>
    </subcellularLocation>
</comment>
<dbReference type="SUPFAM" id="SSF55681">
    <property type="entry name" value="Class II aaRS and biotin synthetases"/>
    <property type="match status" value="1"/>
</dbReference>
<dbReference type="InterPro" id="IPR045060">
    <property type="entry name" value="Phe-tRNA-ligase_IIc_bsu"/>
</dbReference>
<dbReference type="PROSITE" id="PS50886">
    <property type="entry name" value="TRBD"/>
    <property type="match status" value="1"/>
</dbReference>
<feature type="binding site" evidence="15">
    <location>
        <position position="482"/>
    </location>
    <ligand>
        <name>Mg(2+)</name>
        <dbReference type="ChEBI" id="CHEBI:18420"/>
        <note>shared with alpha subunit</note>
    </ligand>
</feature>
<dbReference type="GO" id="GO:0000049">
    <property type="term" value="F:tRNA binding"/>
    <property type="evidence" value="ECO:0007669"/>
    <property type="project" value="UniProtKB-UniRule"/>
</dbReference>
<dbReference type="InterPro" id="IPR012340">
    <property type="entry name" value="NA-bd_OB-fold"/>
</dbReference>
<dbReference type="Pfam" id="PF17759">
    <property type="entry name" value="tRNA_synthFbeta"/>
    <property type="match status" value="1"/>
</dbReference>
<evidence type="ECO:0000259" key="17">
    <source>
        <dbReference type="PROSITE" id="PS50886"/>
    </source>
</evidence>
<evidence type="ECO:0000256" key="3">
    <source>
        <dbReference type="ARBA" id="ARBA00011209"/>
    </source>
</evidence>
<dbReference type="GO" id="GO:0000287">
    <property type="term" value="F:magnesium ion binding"/>
    <property type="evidence" value="ECO:0007669"/>
    <property type="project" value="UniProtKB-UniRule"/>
</dbReference>
<dbReference type="Gene3D" id="2.40.50.140">
    <property type="entry name" value="Nucleic acid-binding proteins"/>
    <property type="match status" value="1"/>
</dbReference>
<feature type="domain" description="TRNA-binding" evidence="17">
    <location>
        <begin position="39"/>
        <end position="156"/>
    </location>
</feature>
<proteinExistence type="inferred from homology"/>
<dbReference type="PROSITE" id="PS51483">
    <property type="entry name" value="B5"/>
    <property type="match status" value="1"/>
</dbReference>
<evidence type="ECO:0000256" key="6">
    <source>
        <dbReference type="ARBA" id="ARBA00022598"/>
    </source>
</evidence>
<evidence type="ECO:0000256" key="5">
    <source>
        <dbReference type="ARBA" id="ARBA00022555"/>
    </source>
</evidence>
<dbReference type="GO" id="GO:0004826">
    <property type="term" value="F:phenylalanine-tRNA ligase activity"/>
    <property type="evidence" value="ECO:0007669"/>
    <property type="project" value="UniProtKB-UniRule"/>
</dbReference>
<feature type="binding site" evidence="15">
    <location>
        <position position="481"/>
    </location>
    <ligand>
        <name>Mg(2+)</name>
        <dbReference type="ChEBI" id="CHEBI:18420"/>
        <note>shared with alpha subunit</note>
    </ligand>
</feature>
<evidence type="ECO:0000313" key="20">
    <source>
        <dbReference type="EMBL" id="HJG31104.1"/>
    </source>
</evidence>
<dbReference type="PANTHER" id="PTHR10947">
    <property type="entry name" value="PHENYLALANYL-TRNA SYNTHETASE BETA CHAIN AND LEUCINE-RICH REPEAT-CONTAINING PROTEIN 47"/>
    <property type="match status" value="1"/>
</dbReference>
<comment type="cofactor">
    <cofactor evidence="15">
        <name>Mg(2+)</name>
        <dbReference type="ChEBI" id="CHEBI:18420"/>
    </cofactor>
    <text evidence="15">Binds 2 magnesium ions per tetramer.</text>
</comment>
<dbReference type="GO" id="GO:0009328">
    <property type="term" value="C:phenylalanine-tRNA ligase complex"/>
    <property type="evidence" value="ECO:0007669"/>
    <property type="project" value="TreeGrafter"/>
</dbReference>
<dbReference type="SMART" id="SM00896">
    <property type="entry name" value="FDX-ACB"/>
    <property type="match status" value="1"/>
</dbReference>
<dbReference type="InterPro" id="IPR033714">
    <property type="entry name" value="tRNA_bind_bactPheRS"/>
</dbReference>
<name>A0A921LRL9_9ACTN</name>
<dbReference type="GO" id="GO:0005524">
    <property type="term" value="F:ATP binding"/>
    <property type="evidence" value="ECO:0007669"/>
    <property type="project" value="UniProtKB-UniRule"/>
</dbReference>
<dbReference type="SMART" id="SM00873">
    <property type="entry name" value="B3_4"/>
    <property type="match status" value="1"/>
</dbReference>
<feature type="binding site" evidence="15">
    <location>
        <position position="472"/>
    </location>
    <ligand>
        <name>Mg(2+)</name>
        <dbReference type="ChEBI" id="CHEBI:18420"/>
        <note>shared with alpha subunit</note>
    </ligand>
</feature>
<dbReference type="CDD" id="cd02796">
    <property type="entry name" value="tRNA_bind_bactPheRS"/>
    <property type="match status" value="1"/>
</dbReference>
<organism evidence="20 21">
    <name type="scientific">Collinsella ihumii</name>
    <dbReference type="NCBI Taxonomy" id="1720204"/>
    <lineage>
        <taxon>Bacteria</taxon>
        <taxon>Bacillati</taxon>
        <taxon>Actinomycetota</taxon>
        <taxon>Coriobacteriia</taxon>
        <taxon>Coriobacteriales</taxon>
        <taxon>Coriobacteriaceae</taxon>
        <taxon>Collinsella</taxon>
    </lineage>
</organism>
<keyword evidence="6 15" id="KW-0436">Ligase</keyword>
<dbReference type="Pfam" id="PF03483">
    <property type="entry name" value="B3_4"/>
    <property type="match status" value="1"/>
</dbReference>
<keyword evidence="8 15" id="KW-0547">Nucleotide-binding</keyword>
<dbReference type="Gene3D" id="3.50.40.10">
    <property type="entry name" value="Phenylalanyl-trna Synthetase, Chain B, domain 3"/>
    <property type="match status" value="1"/>
</dbReference>
<accession>A0A921LRL9</accession>
<dbReference type="InterPro" id="IPR020825">
    <property type="entry name" value="Phe-tRNA_synthase-like_B3/B4"/>
</dbReference>
<evidence type="ECO:0000256" key="12">
    <source>
        <dbReference type="ARBA" id="ARBA00022917"/>
    </source>
</evidence>
<dbReference type="SUPFAM" id="SSF46955">
    <property type="entry name" value="Putative DNA-binding domain"/>
    <property type="match status" value="1"/>
</dbReference>
<dbReference type="Pfam" id="PF01588">
    <property type="entry name" value="tRNA_bind"/>
    <property type="match status" value="1"/>
</dbReference>
<dbReference type="AlphaFoldDB" id="A0A921LRL9"/>
<feature type="binding site" evidence="15">
    <location>
        <position position="478"/>
    </location>
    <ligand>
        <name>Mg(2+)</name>
        <dbReference type="ChEBI" id="CHEBI:18420"/>
        <note>shared with alpha subunit</note>
    </ligand>
</feature>
<dbReference type="InterPro" id="IPR045864">
    <property type="entry name" value="aa-tRNA-synth_II/BPL/LPL"/>
</dbReference>
<dbReference type="PROSITE" id="PS51447">
    <property type="entry name" value="FDX_ACB"/>
    <property type="match status" value="1"/>
</dbReference>
<dbReference type="SUPFAM" id="SSF54991">
    <property type="entry name" value="Anticodon-binding domain of PheRS"/>
    <property type="match status" value="1"/>
</dbReference>
<evidence type="ECO:0000256" key="10">
    <source>
        <dbReference type="ARBA" id="ARBA00022842"/>
    </source>
</evidence>
<evidence type="ECO:0000256" key="14">
    <source>
        <dbReference type="ARBA" id="ARBA00049255"/>
    </source>
</evidence>
<evidence type="ECO:0000256" key="15">
    <source>
        <dbReference type="HAMAP-Rule" id="MF_00283"/>
    </source>
</evidence>
<dbReference type="HAMAP" id="MF_00283">
    <property type="entry name" value="Phe_tRNA_synth_beta1"/>
    <property type="match status" value="1"/>
</dbReference>
<dbReference type="InterPro" id="IPR005146">
    <property type="entry name" value="B3/B4_tRNA-bd"/>
</dbReference>
<keyword evidence="5 16" id="KW-0820">tRNA-binding</keyword>
<dbReference type="FunFam" id="3.30.70.380:FF:000001">
    <property type="entry name" value="Phenylalanine--tRNA ligase beta subunit"/>
    <property type="match status" value="1"/>
</dbReference>
<dbReference type="SMART" id="SM00874">
    <property type="entry name" value="B5"/>
    <property type="match status" value="1"/>
</dbReference>
<dbReference type="CDD" id="cd00769">
    <property type="entry name" value="PheRS_beta_core"/>
    <property type="match status" value="1"/>
</dbReference>
<evidence type="ECO:0000256" key="11">
    <source>
        <dbReference type="ARBA" id="ARBA00022884"/>
    </source>
</evidence>
<dbReference type="InterPro" id="IPR004532">
    <property type="entry name" value="Phe-tRNA-ligase_IIc_bsu_bact"/>
</dbReference>
<feature type="domain" description="FDX-ACB" evidence="18">
    <location>
        <begin position="726"/>
        <end position="820"/>
    </location>
</feature>
<dbReference type="InterPro" id="IPR002547">
    <property type="entry name" value="tRNA-bd_dom"/>
</dbReference>
<dbReference type="GO" id="GO:0006432">
    <property type="term" value="P:phenylalanyl-tRNA aminoacylation"/>
    <property type="evidence" value="ECO:0007669"/>
    <property type="project" value="UniProtKB-UniRule"/>
</dbReference>
<keyword evidence="13 15" id="KW-0030">Aminoacyl-tRNA synthetase</keyword>
<keyword evidence="7 15" id="KW-0479">Metal-binding</keyword>
<dbReference type="InterPro" id="IPR009061">
    <property type="entry name" value="DNA-bd_dom_put_sf"/>
</dbReference>
<evidence type="ECO:0000259" key="18">
    <source>
        <dbReference type="PROSITE" id="PS51447"/>
    </source>
</evidence>
<dbReference type="NCBIfam" id="TIGR00472">
    <property type="entry name" value="pheT_bact"/>
    <property type="match status" value="1"/>
</dbReference>
<reference evidence="20" key="1">
    <citation type="journal article" date="2021" name="PeerJ">
        <title>Extensive microbial diversity within the chicken gut microbiome revealed by metagenomics and culture.</title>
        <authorList>
            <person name="Gilroy R."/>
            <person name="Ravi A."/>
            <person name="Getino M."/>
            <person name="Pursley I."/>
            <person name="Horton D.L."/>
            <person name="Alikhan N.F."/>
            <person name="Baker D."/>
            <person name="Gharbi K."/>
            <person name="Hall N."/>
            <person name="Watson M."/>
            <person name="Adriaenssens E.M."/>
            <person name="Foster-Nyarko E."/>
            <person name="Jarju S."/>
            <person name="Secka A."/>
            <person name="Antonio M."/>
            <person name="Oren A."/>
            <person name="Chaudhuri R.R."/>
            <person name="La Ragione R."/>
            <person name="Hildebrand F."/>
            <person name="Pallen M.J."/>
        </authorList>
    </citation>
    <scope>NUCLEOTIDE SEQUENCE</scope>
    <source>
        <strain evidence="20">ChiGjej2B2-7701</strain>
    </source>
</reference>
<dbReference type="PANTHER" id="PTHR10947:SF0">
    <property type="entry name" value="PHENYLALANINE--TRNA LIGASE BETA SUBUNIT"/>
    <property type="match status" value="1"/>
</dbReference>
<evidence type="ECO:0000256" key="9">
    <source>
        <dbReference type="ARBA" id="ARBA00022840"/>
    </source>
</evidence>
<keyword evidence="9 15" id="KW-0067">ATP-binding</keyword>
<dbReference type="InterPro" id="IPR005147">
    <property type="entry name" value="tRNA_synthase_B5-dom"/>
</dbReference>
<evidence type="ECO:0000259" key="19">
    <source>
        <dbReference type="PROSITE" id="PS51483"/>
    </source>
</evidence>
<comment type="similarity">
    <text evidence="2 15">Belongs to the phenylalanyl-tRNA synthetase beta subunit family. Type 1 subfamily.</text>
</comment>
<dbReference type="InterPro" id="IPR036690">
    <property type="entry name" value="Fdx_antiC-bd_sf"/>
</dbReference>